<accession>A0ABR3GR21</accession>
<evidence type="ECO:0000256" key="3">
    <source>
        <dbReference type="ARBA" id="ARBA00022833"/>
    </source>
</evidence>
<protein>
    <submittedName>
        <fullName evidence="4">Uncharacterized protein</fullName>
    </submittedName>
</protein>
<keyword evidence="5" id="KW-1185">Reference proteome</keyword>
<dbReference type="SUPFAM" id="SSF141678">
    <property type="entry name" value="MAL13P1.257-like"/>
    <property type="match status" value="1"/>
</dbReference>
<keyword evidence="3" id="KW-0862">Zinc</keyword>
<dbReference type="InterPro" id="IPR008584">
    <property type="entry name" value="CXXC_Zn-binding_euk"/>
</dbReference>
<comment type="similarity">
    <text evidence="1">Belongs to the UPF0587 family.</text>
</comment>
<gene>
    <name evidence="4" type="ORF">Q9L58_002633</name>
</gene>
<name>A0ABR3GR21_9PEZI</name>
<organism evidence="4 5">
    <name type="scientific">Discina gigas</name>
    <dbReference type="NCBI Taxonomy" id="1032678"/>
    <lineage>
        <taxon>Eukaryota</taxon>
        <taxon>Fungi</taxon>
        <taxon>Dikarya</taxon>
        <taxon>Ascomycota</taxon>
        <taxon>Pezizomycotina</taxon>
        <taxon>Pezizomycetes</taxon>
        <taxon>Pezizales</taxon>
        <taxon>Discinaceae</taxon>
        <taxon>Discina</taxon>
    </lineage>
</organism>
<dbReference type="EMBL" id="JBBBZM010000023">
    <property type="protein sequence ID" value="KAL0638328.1"/>
    <property type="molecule type" value="Genomic_DNA"/>
</dbReference>
<sequence>MLALTLVADMTGVTNLRPDDTDDDPFIYMLKVQCTSCRETHDKMVGVNRIEMRGISGSKGESNFVWRLIRAPPKPYLITSPPKQQTILEFDCRGCEFVDFSPDGEWLVDGVESGTKFSSIDLTEGEWFEYDEKAGEEVTIKDLKWEIKRA</sequence>
<keyword evidence="2" id="KW-0479">Metal-binding</keyword>
<dbReference type="PANTHER" id="PTHR12857:SF0">
    <property type="entry name" value="CXXC MOTIF CONTAINING ZINC BINDING PROTEIN"/>
    <property type="match status" value="1"/>
</dbReference>
<evidence type="ECO:0000256" key="2">
    <source>
        <dbReference type="ARBA" id="ARBA00022723"/>
    </source>
</evidence>
<dbReference type="Proteomes" id="UP001447188">
    <property type="component" value="Unassembled WGS sequence"/>
</dbReference>
<comment type="caution">
    <text evidence="4">The sequence shown here is derived from an EMBL/GenBank/DDBJ whole genome shotgun (WGS) entry which is preliminary data.</text>
</comment>
<evidence type="ECO:0000313" key="4">
    <source>
        <dbReference type="EMBL" id="KAL0638328.1"/>
    </source>
</evidence>
<evidence type="ECO:0000313" key="5">
    <source>
        <dbReference type="Proteomes" id="UP001447188"/>
    </source>
</evidence>
<dbReference type="Pfam" id="PF05907">
    <property type="entry name" value="CXXC_Zn-b_euk"/>
    <property type="match status" value="1"/>
</dbReference>
<proteinExistence type="inferred from homology"/>
<dbReference type="PANTHER" id="PTHR12857">
    <property type="entry name" value="CXXC MOTIF CONTAINING ZINC BINDING PROTEIN"/>
    <property type="match status" value="1"/>
</dbReference>
<reference evidence="4 5" key="1">
    <citation type="submission" date="2024-02" db="EMBL/GenBank/DDBJ databases">
        <title>Discinaceae phylogenomics.</title>
        <authorList>
            <person name="Dirks A.C."/>
            <person name="James T.Y."/>
        </authorList>
    </citation>
    <scope>NUCLEOTIDE SEQUENCE [LARGE SCALE GENOMIC DNA]</scope>
    <source>
        <strain evidence="4 5">ACD0624</strain>
    </source>
</reference>
<evidence type="ECO:0000256" key="1">
    <source>
        <dbReference type="ARBA" id="ARBA00007818"/>
    </source>
</evidence>